<evidence type="ECO:0000256" key="2">
    <source>
        <dbReference type="ARBA" id="ARBA00022801"/>
    </source>
</evidence>
<keyword evidence="3" id="KW-0460">Magnesium</keyword>
<dbReference type="AlphaFoldDB" id="A0A919BD98"/>
<reference evidence="4" key="1">
    <citation type="journal article" date="2014" name="Int. J. Syst. Evol. Microbiol.">
        <title>Complete genome sequence of Corynebacterium casei LMG S-19264T (=DSM 44701T), isolated from a smear-ripened cheese.</title>
        <authorList>
            <consortium name="US DOE Joint Genome Institute (JGI-PGF)"/>
            <person name="Walter F."/>
            <person name="Albersmeier A."/>
            <person name="Kalinowski J."/>
            <person name="Ruckert C."/>
        </authorList>
    </citation>
    <scope>NUCLEOTIDE SEQUENCE</scope>
    <source>
        <strain evidence="4">KCTC 42731</strain>
    </source>
</reference>
<dbReference type="PANTHER" id="PTHR46470:SF2">
    <property type="entry name" value="GLYCERALDEHYDE 3-PHOSPHATE PHOSPHATASE"/>
    <property type="match status" value="1"/>
</dbReference>
<sequence>MIYSNISEIPQEKIEKYHYVSLDFFDTLVIREVSEHSLILKAIAEELHANGCLIDEASFLSAIDKAETYCRNLTANQGGDQEATIDDIYLKAFELSNIDNRYFSKFLAKRKLLEANNLRLINGAKNWMTSLFNRGVKLLLTSDTYYTRQDMSVFLEKLGIKELFHQVYISSEFSINKASGKLFRKLLTDKNVEPECLLHIGDNSYSDVHLAKTLGIKALQVDVDSHISDLEKDTQLYFFGYQVMAPVIGAFTHYLKQYADENNIKSLKFLARDGHLLYRASKLLLDEKCAKEYIYINRIILNQLTTKKLDEKVLGEIVSNYPNQGVLSLVTLFGLENTSFDKHLKTWLKKENYSKKNLLTNDVVSKLLSNRQLVSIFEGDIKRKQTNANNHLQLNNKKGEITCLVDVGWRGSIFKKLNAENQNEHLFGYLFTCTDTLIKNLGAFIHGDNEFKDKIHQVAEVRELIEYCCSEISPACIGFDDDGQPIFLSEASLVQNDKRLTVQQGVMDKLKLTKESGKTWDAKEALNRLISVCEYTPDTLLSVFQLQQVSTSVLDDIHQPLSNSLLNAEAKVNSHLTNTQSGIYRFLSFINQRKLTENTIFLYGAGSGTKLILPHFKGREVIIFDSNEKLNGENLNGSKIISISRLADYTSQMNELIITVIGRKQQLVKSLSEYNVNTVFLEDYLW</sequence>
<dbReference type="Gene3D" id="1.10.150.400">
    <property type="match status" value="1"/>
</dbReference>
<reference evidence="4" key="2">
    <citation type="submission" date="2020-09" db="EMBL/GenBank/DDBJ databases">
        <authorList>
            <person name="Sun Q."/>
            <person name="Kim S."/>
        </authorList>
    </citation>
    <scope>NUCLEOTIDE SEQUENCE</scope>
    <source>
        <strain evidence="4">KCTC 42731</strain>
    </source>
</reference>
<dbReference type="EMBL" id="BNCK01000001">
    <property type="protein sequence ID" value="GHF80412.1"/>
    <property type="molecule type" value="Genomic_DNA"/>
</dbReference>
<proteinExistence type="predicted"/>
<dbReference type="InterPro" id="IPR023214">
    <property type="entry name" value="HAD_sf"/>
</dbReference>
<dbReference type="InterPro" id="IPR051400">
    <property type="entry name" value="HAD-like_hydrolase"/>
</dbReference>
<dbReference type="Gene3D" id="3.40.50.1000">
    <property type="entry name" value="HAD superfamily/HAD-like"/>
    <property type="match status" value="1"/>
</dbReference>
<dbReference type="SUPFAM" id="SSF56784">
    <property type="entry name" value="HAD-like"/>
    <property type="match status" value="1"/>
</dbReference>
<name>A0A919BD98_9GAMM</name>
<evidence type="ECO:0000256" key="3">
    <source>
        <dbReference type="ARBA" id="ARBA00022842"/>
    </source>
</evidence>
<gene>
    <name evidence="4" type="ORF">GCM10017161_04620</name>
</gene>
<dbReference type="InterPro" id="IPR041492">
    <property type="entry name" value="HAD_2"/>
</dbReference>
<dbReference type="GO" id="GO:0046872">
    <property type="term" value="F:metal ion binding"/>
    <property type="evidence" value="ECO:0007669"/>
    <property type="project" value="UniProtKB-KW"/>
</dbReference>
<keyword evidence="1" id="KW-0479">Metal-binding</keyword>
<evidence type="ECO:0000256" key="1">
    <source>
        <dbReference type="ARBA" id="ARBA00022723"/>
    </source>
</evidence>
<evidence type="ECO:0000313" key="5">
    <source>
        <dbReference type="Proteomes" id="UP000623842"/>
    </source>
</evidence>
<dbReference type="InterPro" id="IPR036412">
    <property type="entry name" value="HAD-like_sf"/>
</dbReference>
<dbReference type="GO" id="GO:0016791">
    <property type="term" value="F:phosphatase activity"/>
    <property type="evidence" value="ECO:0007669"/>
    <property type="project" value="TreeGrafter"/>
</dbReference>
<keyword evidence="2" id="KW-0378">Hydrolase</keyword>
<comment type="caution">
    <text evidence="4">The sequence shown here is derived from an EMBL/GenBank/DDBJ whole genome shotgun (WGS) entry which is preliminary data.</text>
</comment>
<keyword evidence="5" id="KW-1185">Reference proteome</keyword>
<dbReference type="Proteomes" id="UP000623842">
    <property type="component" value="Unassembled WGS sequence"/>
</dbReference>
<dbReference type="Pfam" id="PF13419">
    <property type="entry name" value="HAD_2"/>
    <property type="match status" value="1"/>
</dbReference>
<evidence type="ECO:0000313" key="4">
    <source>
        <dbReference type="EMBL" id="GHF80412.1"/>
    </source>
</evidence>
<evidence type="ECO:0008006" key="6">
    <source>
        <dbReference type="Google" id="ProtNLM"/>
    </source>
</evidence>
<dbReference type="PANTHER" id="PTHR46470">
    <property type="entry name" value="N-ACYLNEURAMINATE-9-PHOSPHATASE"/>
    <property type="match status" value="1"/>
</dbReference>
<accession>A0A919BD98</accession>
<organism evidence="4 5">
    <name type="scientific">Thalassotalea marina</name>
    <dbReference type="NCBI Taxonomy" id="1673741"/>
    <lineage>
        <taxon>Bacteria</taxon>
        <taxon>Pseudomonadati</taxon>
        <taxon>Pseudomonadota</taxon>
        <taxon>Gammaproteobacteria</taxon>
        <taxon>Alteromonadales</taxon>
        <taxon>Colwelliaceae</taxon>
        <taxon>Thalassotalea</taxon>
    </lineage>
</organism>
<dbReference type="RefSeq" id="WP_189767092.1">
    <property type="nucleotide sequence ID" value="NZ_BNCK01000001.1"/>
</dbReference>
<protein>
    <recommendedName>
        <fullName evidence="6">HAD family hydrolase</fullName>
    </recommendedName>
</protein>